<dbReference type="PRINTS" id="PR00344">
    <property type="entry name" value="BCTRLSENSOR"/>
</dbReference>
<dbReference type="InterPro" id="IPR050980">
    <property type="entry name" value="2C_sensor_his_kinase"/>
</dbReference>
<protein>
    <recommendedName>
        <fullName evidence="3">histidine kinase</fullName>
        <ecNumber evidence="3">2.7.13.3</ecNumber>
    </recommendedName>
</protein>
<feature type="transmembrane region" description="Helical" evidence="15">
    <location>
        <begin position="6"/>
        <end position="24"/>
    </location>
</feature>
<dbReference type="Gene3D" id="1.10.287.130">
    <property type="match status" value="1"/>
</dbReference>
<dbReference type="SMART" id="SM00304">
    <property type="entry name" value="HAMP"/>
    <property type="match status" value="1"/>
</dbReference>
<evidence type="ECO:0000256" key="8">
    <source>
        <dbReference type="ARBA" id="ARBA00022692"/>
    </source>
</evidence>
<evidence type="ECO:0000256" key="11">
    <source>
        <dbReference type="ARBA" id="ARBA00022840"/>
    </source>
</evidence>
<keyword evidence="13" id="KW-0902">Two-component regulatory system</keyword>
<dbReference type="CDD" id="cd06225">
    <property type="entry name" value="HAMP"/>
    <property type="match status" value="1"/>
</dbReference>
<feature type="domain" description="Histidine kinase" evidence="16">
    <location>
        <begin position="232"/>
        <end position="430"/>
    </location>
</feature>
<dbReference type="InterPro" id="IPR036097">
    <property type="entry name" value="HisK_dim/P_sf"/>
</dbReference>
<dbReference type="PROSITE" id="PS50109">
    <property type="entry name" value="HIS_KIN"/>
    <property type="match status" value="1"/>
</dbReference>
<dbReference type="SMART" id="SM00388">
    <property type="entry name" value="HisKA"/>
    <property type="match status" value="1"/>
</dbReference>
<dbReference type="InterPro" id="IPR003661">
    <property type="entry name" value="HisK_dim/P_dom"/>
</dbReference>
<evidence type="ECO:0000256" key="1">
    <source>
        <dbReference type="ARBA" id="ARBA00000085"/>
    </source>
</evidence>
<dbReference type="PANTHER" id="PTHR44936:SF5">
    <property type="entry name" value="SENSOR HISTIDINE KINASE ENVZ"/>
    <property type="match status" value="1"/>
</dbReference>
<evidence type="ECO:0000259" key="17">
    <source>
        <dbReference type="PROSITE" id="PS50885"/>
    </source>
</evidence>
<dbReference type="Pfam" id="PF00672">
    <property type="entry name" value="HAMP"/>
    <property type="match status" value="1"/>
</dbReference>
<dbReference type="Gene3D" id="3.30.565.10">
    <property type="entry name" value="Histidine kinase-like ATPase, C-terminal domain"/>
    <property type="match status" value="1"/>
</dbReference>
<dbReference type="EMBL" id="JACIJC010000004">
    <property type="protein sequence ID" value="MBB5686362.1"/>
    <property type="molecule type" value="Genomic_DNA"/>
</dbReference>
<keyword evidence="4" id="KW-1003">Cell membrane</keyword>
<dbReference type="InterPro" id="IPR003660">
    <property type="entry name" value="HAMP_dom"/>
</dbReference>
<keyword evidence="11" id="KW-0067">ATP-binding</keyword>
<keyword evidence="7" id="KW-0808">Transferase</keyword>
<keyword evidence="12 15" id="KW-1133">Transmembrane helix</keyword>
<feature type="domain" description="HAMP" evidence="17">
    <location>
        <begin position="172"/>
        <end position="224"/>
    </location>
</feature>
<proteinExistence type="predicted"/>
<dbReference type="InterPro" id="IPR036890">
    <property type="entry name" value="HATPase_C_sf"/>
</dbReference>
<dbReference type="InterPro" id="IPR003594">
    <property type="entry name" value="HATPase_dom"/>
</dbReference>
<evidence type="ECO:0000313" key="18">
    <source>
        <dbReference type="EMBL" id="MBB5686362.1"/>
    </source>
</evidence>
<evidence type="ECO:0000256" key="14">
    <source>
        <dbReference type="ARBA" id="ARBA00023136"/>
    </source>
</evidence>
<dbReference type="SUPFAM" id="SSF47384">
    <property type="entry name" value="Homodimeric domain of signal transducing histidine kinase"/>
    <property type="match status" value="1"/>
</dbReference>
<evidence type="ECO:0000256" key="12">
    <source>
        <dbReference type="ARBA" id="ARBA00022989"/>
    </source>
</evidence>
<dbReference type="CDD" id="cd00075">
    <property type="entry name" value="HATPase"/>
    <property type="match status" value="1"/>
</dbReference>
<dbReference type="EC" id="2.7.13.3" evidence="3"/>
<dbReference type="InterPro" id="IPR004358">
    <property type="entry name" value="Sig_transdc_His_kin-like_C"/>
</dbReference>
<dbReference type="GO" id="GO:0000155">
    <property type="term" value="F:phosphorelay sensor kinase activity"/>
    <property type="evidence" value="ECO:0007669"/>
    <property type="project" value="InterPro"/>
</dbReference>
<keyword evidence="6" id="KW-0597">Phosphoprotein</keyword>
<keyword evidence="8 15" id="KW-0812">Transmembrane</keyword>
<dbReference type="PROSITE" id="PS50885">
    <property type="entry name" value="HAMP"/>
    <property type="match status" value="1"/>
</dbReference>
<dbReference type="GO" id="GO:0005886">
    <property type="term" value="C:plasma membrane"/>
    <property type="evidence" value="ECO:0007669"/>
    <property type="project" value="UniProtKB-SubCell"/>
</dbReference>
<dbReference type="Pfam" id="PF02518">
    <property type="entry name" value="HATPase_c"/>
    <property type="match status" value="1"/>
</dbReference>
<evidence type="ECO:0000256" key="6">
    <source>
        <dbReference type="ARBA" id="ARBA00022553"/>
    </source>
</evidence>
<dbReference type="CDD" id="cd00082">
    <property type="entry name" value="HisKA"/>
    <property type="match status" value="1"/>
</dbReference>
<comment type="catalytic activity">
    <reaction evidence="1">
        <text>ATP + protein L-histidine = ADP + protein N-phospho-L-histidine.</text>
        <dbReference type="EC" id="2.7.13.3"/>
    </reaction>
</comment>
<keyword evidence="9" id="KW-0547">Nucleotide-binding</keyword>
<evidence type="ECO:0000256" key="10">
    <source>
        <dbReference type="ARBA" id="ARBA00022777"/>
    </source>
</evidence>
<evidence type="ECO:0000256" key="13">
    <source>
        <dbReference type="ARBA" id="ARBA00023012"/>
    </source>
</evidence>
<dbReference type="SUPFAM" id="SSF55874">
    <property type="entry name" value="ATPase domain of HSP90 chaperone/DNA topoisomerase II/histidine kinase"/>
    <property type="match status" value="1"/>
</dbReference>
<keyword evidence="19" id="KW-1185">Reference proteome</keyword>
<evidence type="ECO:0000256" key="4">
    <source>
        <dbReference type="ARBA" id="ARBA00022475"/>
    </source>
</evidence>
<dbReference type="RefSeq" id="WP_221240492.1">
    <property type="nucleotide sequence ID" value="NZ_JACIJC010000004.1"/>
</dbReference>
<keyword evidence="5" id="KW-0997">Cell inner membrane</keyword>
<feature type="transmembrane region" description="Helical" evidence="15">
    <location>
        <begin position="151"/>
        <end position="170"/>
    </location>
</feature>
<dbReference type="AlphaFoldDB" id="A0A7W9AIL8"/>
<evidence type="ECO:0000256" key="7">
    <source>
        <dbReference type="ARBA" id="ARBA00022679"/>
    </source>
</evidence>
<evidence type="ECO:0000256" key="9">
    <source>
        <dbReference type="ARBA" id="ARBA00022741"/>
    </source>
</evidence>
<evidence type="ECO:0000313" key="19">
    <source>
        <dbReference type="Proteomes" id="UP000549617"/>
    </source>
</evidence>
<comment type="subcellular location">
    <subcellularLocation>
        <location evidence="2">Cell inner membrane</location>
        <topology evidence="2">Multi-pass membrane protein</topology>
    </subcellularLocation>
</comment>
<sequence length="430" mass="47663">MLALALVVILTMTLFSLSILFLILPRERVPVSVYEMSRIVHGLPLVREKPVIRLHEQDSAPPLSSDRTERLISDMLAAQLKMPASDIRVYLNRGDRDRYDQIAQESALYGKDGAADPFIVGTFTIALKTPDERWRLITRVARSPGSLWNLAGRYGFVLGLLFVLPLSLWFSARLSRPIRAFATSAERLGAGIEEHPVALHGPTEIRMAARSLNEMQSRIARFVRERTSVVGAIAHDLRTPLSRLHFHLASAPAPIRRAAEEEIRQMEQLIGTTLDFVENESRPRTMEPLDLGMLVESLVDDFADMQMDVAIVAPQPITIMGDMLLLKRLFTNLIDNAVKYGGGARVSMRREAGCAIVEIVDDGPGMADDQIVRAFEPFFRGESSRNRKTGGVGLGLSIVQTAAHAHNGTVLLERRVPAGLSARVTLPHMQ</sequence>
<name>A0A7W9AIL8_9SPHN</name>
<evidence type="ECO:0000256" key="2">
    <source>
        <dbReference type="ARBA" id="ARBA00004429"/>
    </source>
</evidence>
<dbReference type="Proteomes" id="UP000549617">
    <property type="component" value="Unassembled WGS sequence"/>
</dbReference>
<evidence type="ECO:0000256" key="3">
    <source>
        <dbReference type="ARBA" id="ARBA00012438"/>
    </source>
</evidence>
<reference evidence="18 19" key="1">
    <citation type="submission" date="2020-08" db="EMBL/GenBank/DDBJ databases">
        <title>Genomic Encyclopedia of Type Strains, Phase IV (KMG-IV): sequencing the most valuable type-strain genomes for metagenomic binning, comparative biology and taxonomic classification.</title>
        <authorList>
            <person name="Goeker M."/>
        </authorList>
    </citation>
    <scope>NUCLEOTIDE SEQUENCE [LARGE SCALE GENOMIC DNA]</scope>
    <source>
        <strain evidence="18 19">DSM 25079</strain>
    </source>
</reference>
<dbReference type="GO" id="GO:0005524">
    <property type="term" value="F:ATP binding"/>
    <property type="evidence" value="ECO:0007669"/>
    <property type="project" value="UniProtKB-KW"/>
</dbReference>
<evidence type="ECO:0000256" key="5">
    <source>
        <dbReference type="ARBA" id="ARBA00022519"/>
    </source>
</evidence>
<dbReference type="PANTHER" id="PTHR44936">
    <property type="entry name" value="SENSOR PROTEIN CREC"/>
    <property type="match status" value="1"/>
</dbReference>
<evidence type="ECO:0000256" key="15">
    <source>
        <dbReference type="SAM" id="Phobius"/>
    </source>
</evidence>
<keyword evidence="14 15" id="KW-0472">Membrane</keyword>
<comment type="caution">
    <text evidence="18">The sequence shown here is derived from an EMBL/GenBank/DDBJ whole genome shotgun (WGS) entry which is preliminary data.</text>
</comment>
<dbReference type="SMART" id="SM00387">
    <property type="entry name" value="HATPase_c"/>
    <property type="match status" value="1"/>
</dbReference>
<accession>A0A7W9AIL8</accession>
<dbReference type="InterPro" id="IPR005467">
    <property type="entry name" value="His_kinase_dom"/>
</dbReference>
<keyword evidence="10 18" id="KW-0418">Kinase</keyword>
<evidence type="ECO:0000259" key="16">
    <source>
        <dbReference type="PROSITE" id="PS50109"/>
    </source>
</evidence>
<gene>
    <name evidence="18" type="ORF">FHS49_002386</name>
</gene>
<organism evidence="18 19">
    <name type="scientific">Sphingobium boeckii</name>
    <dbReference type="NCBI Taxonomy" id="1082345"/>
    <lineage>
        <taxon>Bacteria</taxon>
        <taxon>Pseudomonadati</taxon>
        <taxon>Pseudomonadota</taxon>
        <taxon>Alphaproteobacteria</taxon>
        <taxon>Sphingomonadales</taxon>
        <taxon>Sphingomonadaceae</taxon>
        <taxon>Sphingobium</taxon>
    </lineage>
</organism>